<feature type="transmembrane region" description="Helical" evidence="7">
    <location>
        <begin position="345"/>
        <end position="365"/>
    </location>
</feature>
<evidence type="ECO:0000256" key="1">
    <source>
        <dbReference type="ARBA" id="ARBA00004651"/>
    </source>
</evidence>
<dbReference type="Proteomes" id="UP000013966">
    <property type="component" value="Plasmid p2"/>
</dbReference>
<evidence type="ECO:0000256" key="3">
    <source>
        <dbReference type="ARBA" id="ARBA00022475"/>
    </source>
</evidence>
<accession>A0A060PRA0</accession>
<evidence type="ECO:0000259" key="8">
    <source>
        <dbReference type="PROSITE" id="PS50850"/>
    </source>
</evidence>
<proteinExistence type="predicted"/>
<dbReference type="InterPro" id="IPR050171">
    <property type="entry name" value="MFS_Transporters"/>
</dbReference>
<feature type="transmembrane region" description="Helical" evidence="7">
    <location>
        <begin position="16"/>
        <end position="40"/>
    </location>
</feature>
<keyword evidence="10" id="KW-1185">Reference proteome</keyword>
<feature type="transmembrane region" description="Helical" evidence="7">
    <location>
        <begin position="140"/>
        <end position="161"/>
    </location>
</feature>
<keyword evidence="9" id="KW-0614">Plasmid</keyword>
<dbReference type="PANTHER" id="PTHR23517">
    <property type="entry name" value="RESISTANCE PROTEIN MDTM, PUTATIVE-RELATED-RELATED"/>
    <property type="match status" value="1"/>
</dbReference>
<evidence type="ECO:0000256" key="5">
    <source>
        <dbReference type="ARBA" id="ARBA00022989"/>
    </source>
</evidence>
<dbReference type="EMBL" id="AP013062">
    <property type="protein sequence ID" value="BAO94174.1"/>
    <property type="molecule type" value="Genomic_DNA"/>
</dbReference>
<keyword evidence="5 7" id="KW-1133">Transmembrane helix</keyword>
<feature type="domain" description="Major facilitator superfamily (MFS) profile" evidence="8">
    <location>
        <begin position="8"/>
        <end position="404"/>
    </location>
</feature>
<keyword evidence="2" id="KW-0813">Transport</keyword>
<feature type="transmembrane region" description="Helical" evidence="7">
    <location>
        <begin position="105"/>
        <end position="128"/>
    </location>
</feature>
<feature type="transmembrane region" description="Helical" evidence="7">
    <location>
        <begin position="173"/>
        <end position="192"/>
    </location>
</feature>
<evidence type="ECO:0000256" key="6">
    <source>
        <dbReference type="ARBA" id="ARBA00023136"/>
    </source>
</evidence>
<evidence type="ECO:0000256" key="4">
    <source>
        <dbReference type="ARBA" id="ARBA00022692"/>
    </source>
</evidence>
<evidence type="ECO:0000313" key="9">
    <source>
        <dbReference type="EMBL" id="BAO94174.1"/>
    </source>
</evidence>
<dbReference type="Pfam" id="PF07690">
    <property type="entry name" value="MFS_1"/>
    <property type="match status" value="1"/>
</dbReference>
<dbReference type="AlphaFoldDB" id="A0A060PRA0"/>
<feature type="transmembrane region" description="Helical" evidence="7">
    <location>
        <begin position="279"/>
        <end position="299"/>
    </location>
</feature>
<reference evidence="9 10" key="1">
    <citation type="journal article" date="2013" name="Genome Announc.">
        <title>Complete Genome Sequence of Burkholderia sp. Strain RPE64, Bacterial Symbiont of the Bean Bug Riptortus pedestris.</title>
        <authorList>
            <person name="Shibata T.F."/>
            <person name="Maeda T."/>
            <person name="Nikoh N."/>
            <person name="Yamaguchi K."/>
            <person name="Oshima K."/>
            <person name="Hattori M."/>
            <person name="Nishiyama T."/>
            <person name="Hasebe M."/>
            <person name="Fukatsu T."/>
            <person name="Kikuchi Y."/>
            <person name="Shigenobu S."/>
        </authorList>
    </citation>
    <scope>NUCLEOTIDE SEQUENCE [LARGE SCALE GENOMIC DNA]</scope>
    <source>
        <plasmid evidence="9 10">p2</plasmid>
    </source>
</reference>
<keyword evidence="4 7" id="KW-0812">Transmembrane</keyword>
<gene>
    <name evidence="9" type="ORF">BRPE64_ECDS02920</name>
</gene>
<reference evidence="9 10" key="2">
    <citation type="journal article" date="2018" name="Int. J. Syst. Evol. Microbiol.">
        <title>Burkholderia insecticola sp. nov., a gut symbiotic bacterium of the bean bug Riptortus pedestris.</title>
        <authorList>
            <person name="Takeshita K."/>
            <person name="Tamaki H."/>
            <person name="Ohbayashi T."/>
            <person name="Meng X.-Y."/>
            <person name="Sone T."/>
            <person name="Mitani Y."/>
            <person name="Peeters C."/>
            <person name="Kikuchi Y."/>
            <person name="Vandamme P."/>
        </authorList>
    </citation>
    <scope>NUCLEOTIDE SEQUENCE [LARGE SCALE GENOMIC DNA]</scope>
    <source>
        <strain evidence="9">RPE64</strain>
        <plasmid evidence="9 10">p2</plasmid>
    </source>
</reference>
<dbReference type="InterPro" id="IPR005829">
    <property type="entry name" value="Sugar_transporter_CS"/>
</dbReference>
<dbReference type="Gene3D" id="1.20.1250.20">
    <property type="entry name" value="MFS general substrate transporter like domains"/>
    <property type="match status" value="1"/>
</dbReference>
<dbReference type="PROSITE" id="PS00216">
    <property type="entry name" value="SUGAR_TRANSPORT_1"/>
    <property type="match status" value="1"/>
</dbReference>
<name>A0A060PRA0_9BURK</name>
<dbReference type="GO" id="GO:0022857">
    <property type="term" value="F:transmembrane transporter activity"/>
    <property type="evidence" value="ECO:0007669"/>
    <property type="project" value="InterPro"/>
</dbReference>
<feature type="transmembrane region" description="Helical" evidence="7">
    <location>
        <begin position="371"/>
        <end position="392"/>
    </location>
</feature>
<dbReference type="PROSITE" id="PS50850">
    <property type="entry name" value="MFS"/>
    <property type="match status" value="1"/>
</dbReference>
<evidence type="ECO:0000256" key="2">
    <source>
        <dbReference type="ARBA" id="ARBA00022448"/>
    </source>
</evidence>
<feature type="transmembrane region" description="Helical" evidence="7">
    <location>
        <begin position="81"/>
        <end position="99"/>
    </location>
</feature>
<evidence type="ECO:0000256" key="7">
    <source>
        <dbReference type="SAM" id="Phobius"/>
    </source>
</evidence>
<dbReference type="SUPFAM" id="SSF103473">
    <property type="entry name" value="MFS general substrate transporter"/>
    <property type="match status" value="1"/>
</dbReference>
<dbReference type="GO" id="GO:0005886">
    <property type="term" value="C:plasma membrane"/>
    <property type="evidence" value="ECO:0007669"/>
    <property type="project" value="UniProtKB-SubCell"/>
</dbReference>
<feature type="transmembrane region" description="Helical" evidence="7">
    <location>
        <begin position="246"/>
        <end position="267"/>
    </location>
</feature>
<feature type="transmembrane region" description="Helical" evidence="7">
    <location>
        <begin position="213"/>
        <end position="234"/>
    </location>
</feature>
<feature type="transmembrane region" description="Helical" evidence="7">
    <location>
        <begin position="305"/>
        <end position="324"/>
    </location>
</feature>
<feature type="transmembrane region" description="Helical" evidence="7">
    <location>
        <begin position="46"/>
        <end position="69"/>
    </location>
</feature>
<dbReference type="PANTHER" id="PTHR23517:SF13">
    <property type="entry name" value="MAJOR FACILITATOR SUPERFAMILY MFS_1"/>
    <property type="match status" value="1"/>
</dbReference>
<evidence type="ECO:0000313" key="10">
    <source>
        <dbReference type="Proteomes" id="UP000013966"/>
    </source>
</evidence>
<geneLocation type="plasmid" evidence="9 10">
    <name>p2</name>
</geneLocation>
<sequence length="404" mass="42791">MRMTAASRLTTSTRSFFFVAAAFSIIMIGATLPTSIYRFYEQRYAFPPTTITVIFACYALGALAALLIAGNWSDQLGRRSMLLWGLVASAASGVEFLVADGLPALMLGRVLSGISAGIFTGTATVAVIEQAPQKWQRQATFAATASNVLGLGLGPVLSGVLVDLCPWPTRLSFAVHLALVVLGMFFIIRAPETAKLPDRAHLRMQCISLPPEVRTIFVPAALAGFSGFVVLGFFTAVSPQLARTLLGFKSGAAIGGTIFLFFVFSALGQAAPAHIPFRVRLAIGCGGLILGLVCMAACVQWTSPFLLFMGVILAGMGQGVSFRASLSELASKSPLQQRAGVISSFFVVLFVALSIPVIAVGFVIQHEGIRLATLLFAWLTTAVVVVALAMLLRREGEQPSRGIV</sequence>
<organism evidence="9 10">
    <name type="scientific">Caballeronia insecticola</name>
    <dbReference type="NCBI Taxonomy" id="758793"/>
    <lineage>
        <taxon>Bacteria</taxon>
        <taxon>Pseudomonadati</taxon>
        <taxon>Pseudomonadota</taxon>
        <taxon>Betaproteobacteria</taxon>
        <taxon>Burkholderiales</taxon>
        <taxon>Burkholderiaceae</taxon>
        <taxon>Caballeronia</taxon>
    </lineage>
</organism>
<keyword evidence="6 7" id="KW-0472">Membrane</keyword>
<comment type="subcellular location">
    <subcellularLocation>
        <location evidence="1">Cell membrane</location>
        <topology evidence="1">Multi-pass membrane protein</topology>
    </subcellularLocation>
</comment>
<dbReference type="HOGENOM" id="CLU_038683_1_1_4"/>
<dbReference type="KEGG" id="buo:BRPE64_ECDS02920"/>
<protein>
    <submittedName>
        <fullName evidence="9">Major facilitator superfamily (MFS) multidrug efflux pump</fullName>
    </submittedName>
</protein>
<dbReference type="InterPro" id="IPR011701">
    <property type="entry name" value="MFS"/>
</dbReference>
<dbReference type="InterPro" id="IPR020846">
    <property type="entry name" value="MFS_dom"/>
</dbReference>
<keyword evidence="3" id="KW-1003">Cell membrane</keyword>
<dbReference type="InterPro" id="IPR036259">
    <property type="entry name" value="MFS_trans_sf"/>
</dbReference>